<evidence type="ECO:0000313" key="2">
    <source>
        <dbReference type="Proteomes" id="UP001163105"/>
    </source>
</evidence>
<name>A0AB34FH15_9HYPO</name>
<accession>A0AB34FH15</accession>
<dbReference type="Proteomes" id="UP001163105">
    <property type="component" value="Unassembled WGS sequence"/>
</dbReference>
<keyword evidence="2" id="KW-1185">Reference proteome</keyword>
<sequence>MSLTATHGYALTGCNFDELPPDILLMVLENLASRRDIESVISASAGAHGVWSQYKSHIVRRACHRAVDESNMDVAFIALAILRIHPADLRGAIDRFSMIAFKPWVVVDGLLHEWTLQWEFLRLADHINHLTAVYASVPNPESFWRRLAIRFSVSWPKETDTSPVCATQEHIATRTEVAAQVWEVLERARSSSINEVKHSNDMMQLIQRSFWTREMSVRASLVAGRLKSRRQPDPDLGTWFGDEAISSGVNRFLRLLVNAAQHTADVNSGQGQGQDHDQDQDAAAAATAELQPYARPQMWDCVWLLGSRLWSAMLRWRPDAVTGQRIANTIRLSEEAKERYLDDADGSPWYYSSPEMPSLVVRRLSDAMMSRPLEDMQGVFIRAQGRDGER</sequence>
<dbReference type="AlphaFoldDB" id="A0AB34FH15"/>
<dbReference type="EMBL" id="JAQHRD010000010">
    <property type="protein sequence ID" value="KAJ6437711.1"/>
    <property type="molecule type" value="Genomic_DNA"/>
</dbReference>
<gene>
    <name evidence="1" type="ORF">O9K51_09539</name>
</gene>
<protein>
    <submittedName>
        <fullName evidence="1">AC transposase</fullName>
    </submittedName>
</protein>
<comment type="caution">
    <text evidence="1">The sequence shown here is derived from an EMBL/GenBank/DDBJ whole genome shotgun (WGS) entry which is preliminary data.</text>
</comment>
<evidence type="ECO:0000313" key="1">
    <source>
        <dbReference type="EMBL" id="KAJ6437711.1"/>
    </source>
</evidence>
<proteinExistence type="predicted"/>
<organism evidence="1 2">
    <name type="scientific">Purpureocillium lavendulum</name>
    <dbReference type="NCBI Taxonomy" id="1247861"/>
    <lineage>
        <taxon>Eukaryota</taxon>
        <taxon>Fungi</taxon>
        <taxon>Dikarya</taxon>
        <taxon>Ascomycota</taxon>
        <taxon>Pezizomycotina</taxon>
        <taxon>Sordariomycetes</taxon>
        <taxon>Hypocreomycetidae</taxon>
        <taxon>Hypocreales</taxon>
        <taxon>Ophiocordycipitaceae</taxon>
        <taxon>Purpureocillium</taxon>
    </lineage>
</organism>
<reference evidence="1" key="1">
    <citation type="submission" date="2023-01" db="EMBL/GenBank/DDBJ databases">
        <title>The growth and conidiation of Purpureocillium lavendulum are regulated by nitrogen source and histone H3K14 acetylation.</title>
        <authorList>
            <person name="Tang P."/>
            <person name="Han J."/>
            <person name="Zhang C."/>
            <person name="Tang P."/>
            <person name="Qi F."/>
            <person name="Zhang K."/>
            <person name="Liang L."/>
        </authorList>
    </citation>
    <scope>NUCLEOTIDE SEQUENCE</scope>
    <source>
        <strain evidence="1">YMF1.00683</strain>
    </source>
</reference>